<evidence type="ECO:0000313" key="6">
    <source>
        <dbReference type="Proteomes" id="UP000218775"/>
    </source>
</evidence>
<dbReference type="CDD" id="cd18104">
    <property type="entry name" value="SpoU-like_RNA-MTase"/>
    <property type="match status" value="1"/>
</dbReference>
<protein>
    <submittedName>
        <fullName evidence="5">rRNA methyltransferase</fullName>
    </submittedName>
</protein>
<evidence type="ECO:0000259" key="4">
    <source>
        <dbReference type="SMART" id="SM00967"/>
    </source>
</evidence>
<dbReference type="InterPro" id="IPR029028">
    <property type="entry name" value="Alpha/beta_knot_MTases"/>
</dbReference>
<dbReference type="Pfam" id="PF22435">
    <property type="entry name" value="MRM3-like_sub_bind"/>
    <property type="match status" value="1"/>
</dbReference>
<dbReference type="PANTHER" id="PTHR43191:SF2">
    <property type="entry name" value="RRNA METHYLTRANSFERASE 3, MITOCHONDRIAL"/>
    <property type="match status" value="1"/>
</dbReference>
<dbReference type="InterPro" id="IPR029064">
    <property type="entry name" value="Ribosomal_eL30-like_sf"/>
</dbReference>
<dbReference type="InterPro" id="IPR001537">
    <property type="entry name" value="SpoU_MeTrfase"/>
</dbReference>
<gene>
    <name evidence="5" type="ORF">COB21_04150</name>
</gene>
<sequence>MQNQSVKDALKLKDRRKREETKTFLVEGYRECLRAWESSWKFEKLFFCPSLFLDVDKTILVESIKKTGAELIELAPHVFEKLSYRDRPDGFLGVAIEQKYSVEDLKKRWSKKEKEPVLLLAEAIEKPGNLGSILRSADAAGVDGIILCDERVDVFNPNVVRSSLGTLFSTLIVTLSIDAALDWLKKEKIDLVATSPDAKELYTATSLNGAIAIAMGSEKLGLSERCLKQADKTVYIPMLGRADSLNVAAAATLMLFEVVRQRGVST</sequence>
<name>A0A2A4X3F2_UNCAE</name>
<dbReference type="PANTHER" id="PTHR43191">
    <property type="entry name" value="RRNA METHYLTRANSFERASE 3"/>
    <property type="match status" value="1"/>
</dbReference>
<dbReference type="GO" id="GO:0006396">
    <property type="term" value="P:RNA processing"/>
    <property type="evidence" value="ECO:0007669"/>
    <property type="project" value="InterPro"/>
</dbReference>
<dbReference type="InterPro" id="IPR029026">
    <property type="entry name" value="tRNA_m1G_MTases_N"/>
</dbReference>
<dbReference type="InterPro" id="IPR013123">
    <property type="entry name" value="SpoU_subst-bd"/>
</dbReference>
<dbReference type="Proteomes" id="UP000218775">
    <property type="component" value="Unassembled WGS sequence"/>
</dbReference>
<accession>A0A2A4X3F2</accession>
<feature type="domain" description="RNA 2-O ribose methyltransferase substrate binding" evidence="4">
    <location>
        <begin position="25"/>
        <end position="101"/>
    </location>
</feature>
<dbReference type="GO" id="GO:0005737">
    <property type="term" value="C:cytoplasm"/>
    <property type="evidence" value="ECO:0007669"/>
    <property type="project" value="UniProtKB-ARBA"/>
</dbReference>
<evidence type="ECO:0000313" key="5">
    <source>
        <dbReference type="EMBL" id="PCI76639.1"/>
    </source>
</evidence>
<evidence type="ECO:0000256" key="3">
    <source>
        <dbReference type="ARBA" id="ARBA00022679"/>
    </source>
</evidence>
<dbReference type="GO" id="GO:0008173">
    <property type="term" value="F:RNA methyltransferase activity"/>
    <property type="evidence" value="ECO:0007669"/>
    <property type="project" value="InterPro"/>
</dbReference>
<dbReference type="InterPro" id="IPR053888">
    <property type="entry name" value="MRM3-like_sub_bind"/>
</dbReference>
<keyword evidence="2 5" id="KW-0489">Methyltransferase</keyword>
<dbReference type="Gene3D" id="3.40.1280.10">
    <property type="match status" value="1"/>
</dbReference>
<dbReference type="SUPFAM" id="SSF55315">
    <property type="entry name" value="L30e-like"/>
    <property type="match status" value="1"/>
</dbReference>
<dbReference type="EMBL" id="NVUK01000026">
    <property type="protein sequence ID" value="PCI76639.1"/>
    <property type="molecule type" value="Genomic_DNA"/>
</dbReference>
<dbReference type="GO" id="GO:0003723">
    <property type="term" value="F:RNA binding"/>
    <property type="evidence" value="ECO:0007669"/>
    <property type="project" value="InterPro"/>
</dbReference>
<dbReference type="Gene3D" id="3.30.1330.30">
    <property type="match status" value="1"/>
</dbReference>
<keyword evidence="3 5" id="KW-0808">Transferase</keyword>
<dbReference type="SMART" id="SM00967">
    <property type="entry name" value="SpoU_sub_bind"/>
    <property type="match status" value="1"/>
</dbReference>
<dbReference type="Pfam" id="PF00588">
    <property type="entry name" value="SpoU_methylase"/>
    <property type="match status" value="1"/>
</dbReference>
<comment type="similarity">
    <text evidence="1">Belongs to the class IV-like SAM-binding methyltransferase superfamily. RNA methyltransferase TrmH family.</text>
</comment>
<evidence type="ECO:0000256" key="1">
    <source>
        <dbReference type="ARBA" id="ARBA00007228"/>
    </source>
</evidence>
<organism evidence="5 6">
    <name type="scientific">Aerophobetes bacterium</name>
    <dbReference type="NCBI Taxonomy" id="2030807"/>
    <lineage>
        <taxon>Bacteria</taxon>
        <taxon>Candidatus Aerophobota</taxon>
    </lineage>
</organism>
<dbReference type="GO" id="GO:0032259">
    <property type="term" value="P:methylation"/>
    <property type="evidence" value="ECO:0007669"/>
    <property type="project" value="UniProtKB-KW"/>
</dbReference>
<evidence type="ECO:0000256" key="2">
    <source>
        <dbReference type="ARBA" id="ARBA00022603"/>
    </source>
</evidence>
<comment type="caution">
    <text evidence="5">The sequence shown here is derived from an EMBL/GenBank/DDBJ whole genome shotgun (WGS) entry which is preliminary data.</text>
</comment>
<proteinExistence type="inferred from homology"/>
<dbReference type="InterPro" id="IPR051259">
    <property type="entry name" value="rRNA_Methyltransferase"/>
</dbReference>
<dbReference type="AlphaFoldDB" id="A0A2A4X3F2"/>
<reference evidence="6" key="1">
    <citation type="submission" date="2017-08" db="EMBL/GenBank/DDBJ databases">
        <title>A dynamic microbial community with high functional redundancy inhabits the cold, oxic subseafloor aquifer.</title>
        <authorList>
            <person name="Tully B.J."/>
            <person name="Wheat C.G."/>
            <person name="Glazer B.T."/>
            <person name="Huber J.A."/>
        </authorList>
    </citation>
    <scope>NUCLEOTIDE SEQUENCE [LARGE SCALE GENOMIC DNA]</scope>
</reference>
<dbReference type="SUPFAM" id="SSF75217">
    <property type="entry name" value="alpha/beta knot"/>
    <property type="match status" value="1"/>
</dbReference>